<name>A0A451DFW4_9GAMM</name>
<sequence>MSERKYVYNPYPQFIQPENHKKRPIFIRYAMERSATINVAHNKIYLSICNFKNPITGRVLPRKRRLNEHRARALRAMVQAMLYYFNITSTLVMASVERLSDVCGLSTYSSAGNKSITRASRLITEFMEPIGLICCQKVWDKILGMYIPKIILLQPLFFMLFDISQSQLIQIRIAQLQWINIQRVYDRKSQMTLFEIEQRAKDKYIQRAFYFRNSKHMFSKQKKKAIEIIRLEKKHAFSHILKNLIKKYSIEELCSIGLINLKKKVNLEYLRLKQLAKHSIP</sequence>
<keyword evidence="4" id="KW-0235">DNA replication</keyword>
<evidence type="ECO:0000313" key="5">
    <source>
        <dbReference type="EMBL" id="VFP85521.1"/>
    </source>
</evidence>
<dbReference type="OrthoDB" id="6497710at2"/>
<dbReference type="GO" id="GO:0006276">
    <property type="term" value="P:plasmid maintenance"/>
    <property type="evidence" value="ECO:0007669"/>
    <property type="project" value="UniProtKB-KW"/>
</dbReference>
<keyword evidence="3" id="KW-0615">Plasmid copy control</keyword>
<dbReference type="AlphaFoldDB" id="A0A451DFW4"/>
<dbReference type="EMBL" id="LR217723">
    <property type="protein sequence ID" value="VFP85521.1"/>
    <property type="molecule type" value="Genomic_DNA"/>
</dbReference>
<protein>
    <submittedName>
        <fullName evidence="5">Putative replication-associated protein RepA1</fullName>
    </submittedName>
</protein>
<evidence type="ECO:0000256" key="1">
    <source>
        <dbReference type="ARBA" id="ARBA00002740"/>
    </source>
</evidence>
<reference evidence="5 6" key="1">
    <citation type="submission" date="2019-02" db="EMBL/GenBank/DDBJ databases">
        <authorList>
            <person name="Manzano-Marin A."/>
            <person name="Manzano-Marin A."/>
        </authorList>
    </citation>
    <scope>NUCLEOTIDE SEQUENCE [LARGE SCALE GENOMIC DNA]</scope>
    <source>
        <strain evidence="5 6">BuCisplendens</strain>
        <plasmid evidence="6">pleu</plasmid>
    </source>
</reference>
<dbReference type="Proteomes" id="UP000294413">
    <property type="component" value="Plasmid pleu"/>
</dbReference>
<geneLocation type="plasmid" evidence="5">
    <name>pLeu</name>
</geneLocation>
<dbReference type="GO" id="GO:0006260">
    <property type="term" value="P:DNA replication"/>
    <property type="evidence" value="ECO:0007669"/>
    <property type="project" value="UniProtKB-KW"/>
</dbReference>
<dbReference type="NCBIfam" id="NF040977">
    <property type="entry name" value="RepA_IncFII_LM"/>
    <property type="match status" value="1"/>
</dbReference>
<accession>A0A451DFW4</accession>
<dbReference type="RefSeq" id="WP_154049082.1">
    <property type="nucleotide sequence ID" value="NZ_LR217723.1"/>
</dbReference>
<organism evidence="5 6">
    <name type="scientific">Buchnera aphidicola</name>
    <name type="common">Cinara splendens</name>
    <dbReference type="NCBI Taxonomy" id="2518979"/>
    <lineage>
        <taxon>Bacteria</taxon>
        <taxon>Pseudomonadati</taxon>
        <taxon>Pseudomonadota</taxon>
        <taxon>Gammaproteobacteria</taxon>
        <taxon>Enterobacterales</taxon>
        <taxon>Erwiniaceae</taxon>
        <taxon>Buchnera</taxon>
    </lineage>
</organism>
<comment type="similarity">
    <text evidence="2">Belongs to the IncFII RepA family.</text>
</comment>
<gene>
    <name evidence="5" type="primary">repA1</name>
    <name evidence="5" type="ORF">BUCISPPA3004_416</name>
</gene>
<evidence type="ECO:0000256" key="3">
    <source>
        <dbReference type="ARBA" id="ARBA00022689"/>
    </source>
</evidence>
<keyword evidence="5" id="KW-0614">Plasmid</keyword>
<evidence type="ECO:0000313" key="6">
    <source>
        <dbReference type="Proteomes" id="UP000294413"/>
    </source>
</evidence>
<proteinExistence type="inferred from homology"/>
<dbReference type="InterPro" id="IPR003446">
    <property type="entry name" value="Plasmid_replication_init_RepA"/>
</dbReference>
<dbReference type="Pfam" id="PF02387">
    <property type="entry name" value="IncFII_repA"/>
    <property type="match status" value="1"/>
</dbReference>
<evidence type="ECO:0000256" key="2">
    <source>
        <dbReference type="ARBA" id="ARBA00008256"/>
    </source>
</evidence>
<evidence type="ECO:0000256" key="4">
    <source>
        <dbReference type="ARBA" id="ARBA00022705"/>
    </source>
</evidence>
<comment type="function">
    <text evidence="1">This protein is essential for plasmid replication; it is involved in copy control functions.</text>
</comment>